<dbReference type="Gene3D" id="3.40.50.1970">
    <property type="match status" value="1"/>
</dbReference>
<dbReference type="Proteomes" id="UP001523566">
    <property type="component" value="Unassembled WGS sequence"/>
</dbReference>
<sequence>MKEHKFTIENEKIILTSPEMIEILVRMIRESTERSFRLLVDSLVAQRYLEYMKTVINTNIEYHFFQIKESEEVNRWEIYQAIADQMQKVQVNSETAFMSFKLIKGRNGLLYDVVPSEYLFNICKGEFCRKFFLNIGGKKYEICV</sequence>
<organism evidence="1 2">
    <name type="scientific">Aequitasia blattaphilus</name>
    <dbReference type="NCBI Taxonomy" id="2949332"/>
    <lineage>
        <taxon>Bacteria</taxon>
        <taxon>Bacillati</taxon>
        <taxon>Bacillota</taxon>
        <taxon>Clostridia</taxon>
        <taxon>Lachnospirales</taxon>
        <taxon>Lachnospiraceae</taxon>
        <taxon>Aequitasia</taxon>
    </lineage>
</organism>
<name>A0ABT1EBX7_9FIRM</name>
<accession>A0ABT1EBX7</accession>
<protein>
    <submittedName>
        <fullName evidence="1">Uncharacterized protein</fullName>
    </submittedName>
</protein>
<reference evidence="1 2" key="1">
    <citation type="journal article" date="2022" name="Genome Biol. Evol.">
        <title>Host diet, physiology and behaviors set the stage for Lachnospiraceae cladogenesis.</title>
        <authorList>
            <person name="Vera-Ponce De Leon A."/>
            <person name="Schneider M."/>
            <person name="Jahnes B.C."/>
            <person name="Sadowski V."/>
            <person name="Camuy-Velez L.A."/>
            <person name="Duan J."/>
            <person name="Sabree Z.L."/>
        </authorList>
    </citation>
    <scope>NUCLEOTIDE SEQUENCE [LARGE SCALE GENOMIC DNA]</scope>
    <source>
        <strain evidence="1 2">PAL113</strain>
    </source>
</reference>
<gene>
    <name evidence="1" type="ORF">NK125_13140</name>
</gene>
<evidence type="ECO:0000313" key="2">
    <source>
        <dbReference type="Proteomes" id="UP001523566"/>
    </source>
</evidence>
<evidence type="ECO:0000313" key="1">
    <source>
        <dbReference type="EMBL" id="MCP1103351.1"/>
    </source>
</evidence>
<keyword evidence="2" id="KW-1185">Reference proteome</keyword>
<comment type="caution">
    <text evidence="1">The sequence shown here is derived from an EMBL/GenBank/DDBJ whole genome shotgun (WGS) entry which is preliminary data.</text>
</comment>
<proteinExistence type="predicted"/>
<dbReference type="RefSeq" id="WP_262067125.1">
    <property type="nucleotide sequence ID" value="NZ_JAMXOD010000023.1"/>
</dbReference>
<dbReference type="EMBL" id="JAMZFW010000023">
    <property type="protein sequence ID" value="MCP1103351.1"/>
    <property type="molecule type" value="Genomic_DNA"/>
</dbReference>